<dbReference type="CDD" id="cd16025">
    <property type="entry name" value="PAS_like"/>
    <property type="match status" value="1"/>
</dbReference>
<dbReference type="Gene3D" id="3.40.720.10">
    <property type="entry name" value="Alkaline Phosphatase, subunit A"/>
    <property type="match status" value="1"/>
</dbReference>
<keyword evidence="4" id="KW-0378">Hydrolase</keyword>
<feature type="domain" description="Sulfatase N-terminal" evidence="3">
    <location>
        <begin position="129"/>
        <end position="540"/>
    </location>
</feature>
<dbReference type="InterPro" id="IPR017850">
    <property type="entry name" value="Alkaline_phosphatase_core_sf"/>
</dbReference>
<keyword evidence="2" id="KW-1133">Transmembrane helix</keyword>
<keyword evidence="2" id="KW-0812">Transmembrane</keyword>
<dbReference type="SUPFAM" id="SSF53649">
    <property type="entry name" value="Alkaline phosphatase-like"/>
    <property type="match status" value="1"/>
</dbReference>
<evidence type="ECO:0000256" key="2">
    <source>
        <dbReference type="SAM" id="Phobius"/>
    </source>
</evidence>
<feature type="transmembrane region" description="Helical" evidence="2">
    <location>
        <begin position="49"/>
        <end position="66"/>
    </location>
</feature>
<comment type="similarity">
    <text evidence="1">Belongs to the sulfatase family.</text>
</comment>
<gene>
    <name evidence="4" type="primary">atsA_52</name>
    <name evidence="4" type="ORF">ETAA8_54590</name>
</gene>
<organism evidence="4 5">
    <name type="scientific">Anatilimnocola aggregata</name>
    <dbReference type="NCBI Taxonomy" id="2528021"/>
    <lineage>
        <taxon>Bacteria</taxon>
        <taxon>Pseudomonadati</taxon>
        <taxon>Planctomycetota</taxon>
        <taxon>Planctomycetia</taxon>
        <taxon>Pirellulales</taxon>
        <taxon>Pirellulaceae</taxon>
        <taxon>Anatilimnocola</taxon>
    </lineage>
</organism>
<dbReference type="Pfam" id="PF00884">
    <property type="entry name" value="Sulfatase"/>
    <property type="match status" value="1"/>
</dbReference>
<dbReference type="PANTHER" id="PTHR42693:SF43">
    <property type="entry name" value="BLL2667 PROTEIN"/>
    <property type="match status" value="1"/>
</dbReference>
<evidence type="ECO:0000313" key="4">
    <source>
        <dbReference type="EMBL" id="QDU30331.1"/>
    </source>
</evidence>
<evidence type="ECO:0000256" key="1">
    <source>
        <dbReference type="ARBA" id="ARBA00008779"/>
    </source>
</evidence>
<protein>
    <submittedName>
        <fullName evidence="4">Arylsulfatase</fullName>
        <ecNumber evidence="4">3.1.6.1</ecNumber>
    </submittedName>
</protein>
<dbReference type="InterPro" id="IPR050738">
    <property type="entry name" value="Sulfatase"/>
</dbReference>
<proteinExistence type="inferred from homology"/>
<dbReference type="Gene3D" id="3.30.1120.10">
    <property type="match status" value="1"/>
</dbReference>
<evidence type="ECO:0000313" key="5">
    <source>
        <dbReference type="Proteomes" id="UP000315017"/>
    </source>
</evidence>
<dbReference type="AlphaFoldDB" id="A0A517YJC7"/>
<dbReference type="EC" id="3.1.6.1" evidence="4"/>
<feature type="transmembrane region" description="Helical" evidence="2">
    <location>
        <begin position="20"/>
        <end position="37"/>
    </location>
</feature>
<reference evidence="4 5" key="1">
    <citation type="submission" date="2019-02" db="EMBL/GenBank/DDBJ databases">
        <title>Deep-cultivation of Planctomycetes and their phenomic and genomic characterization uncovers novel biology.</title>
        <authorList>
            <person name="Wiegand S."/>
            <person name="Jogler M."/>
            <person name="Boedeker C."/>
            <person name="Pinto D."/>
            <person name="Vollmers J."/>
            <person name="Rivas-Marin E."/>
            <person name="Kohn T."/>
            <person name="Peeters S.H."/>
            <person name="Heuer A."/>
            <person name="Rast P."/>
            <person name="Oberbeckmann S."/>
            <person name="Bunk B."/>
            <person name="Jeske O."/>
            <person name="Meyerdierks A."/>
            <person name="Storesund J.E."/>
            <person name="Kallscheuer N."/>
            <person name="Luecker S."/>
            <person name="Lage O.M."/>
            <person name="Pohl T."/>
            <person name="Merkel B.J."/>
            <person name="Hornburger P."/>
            <person name="Mueller R.-W."/>
            <person name="Bruemmer F."/>
            <person name="Labrenz M."/>
            <person name="Spormann A.M."/>
            <person name="Op den Camp H."/>
            <person name="Overmann J."/>
            <person name="Amann R."/>
            <person name="Jetten M.S.M."/>
            <person name="Mascher T."/>
            <person name="Medema M.H."/>
            <person name="Devos D.P."/>
            <person name="Kaster A.-K."/>
            <person name="Ovreas L."/>
            <person name="Rohde M."/>
            <person name="Galperin M.Y."/>
            <person name="Jogler C."/>
        </authorList>
    </citation>
    <scope>NUCLEOTIDE SEQUENCE [LARGE SCALE GENOMIC DNA]</scope>
    <source>
        <strain evidence="4 5">ETA_A8</strain>
    </source>
</reference>
<sequence>MSHDALIILLPTGSDLPPALGYSFYSCLILIMFCWARKRSVFTTMNPRSLIYSACVCVAGLALYFANDSQLTNQGQAQEKQTPGEAGPYVLDRTQLPIPEPKLAPITTLDARNAKAPPQFQVTAPKGAPNVLIVLIDDMGFGQSSAFGGPVHMPTLERLAKNGLKYNKFHTTALCSPTRAALLSGRNHHVCNMGSITETATAFPGQTGKRPDSVAPLAEMLRLNGYSTAAFGKSHETAAWEVSPSGPTDRWPTRSGFDHFYGFIGGEANQWAPGLYEGLNKIETPNAPGYHLMTDLANQAIRWTNSQKSLTPHKPFFTYFAPGATHAPHHVPKEWIAKYKGQFDQGWDKLREETLARQIKLGVVPAGTKLARKPEAIKDWDQLSADEKKLFARQMEIFAGFGEYADYEAGRLIQAIEDLGQLDNTLVFYIVGDNGASAEGTMNGLFNEATYFNGVPESVAEILKHYDELGGPNSYPHYAAGWAVAGDTPFTWTKQVAGSYGGTRNGMVVHWPQGIAAKGELRSQWHHVIDIAPTILEAAQLPEPKVVNTTPQTPIEGVSLLYTFADATAQDRRKTQYFEIFGNRGIYHDGWLAHTVHKAPWEAKVRHPFLEDTWELYHVDEDFSSANDLAAQNPAKLKELQELFLKEALKYTVLPLDDRMLERLNATLVGRPDLMAGRKSLTVYEGMTGMSENVFINTKNQSHSITADVEIPTTGASGVIVAQAGRFGGWSLYVKDGKPTYAYNFLGLRTDKVAATKPLLPGKATIRFEFTYDGGGFGKGGQGVLLVNGEKVGEGRIERTQGFIFSADEGADVGQDGETPVSDDYQAGNNKFTGKIRQVTVDLK</sequence>
<dbReference type="KEGG" id="aagg:ETAA8_54590"/>
<dbReference type="GO" id="GO:0004065">
    <property type="term" value="F:arylsulfatase activity"/>
    <property type="evidence" value="ECO:0007669"/>
    <property type="project" value="UniProtKB-EC"/>
</dbReference>
<keyword evidence="2" id="KW-0472">Membrane</keyword>
<dbReference type="InterPro" id="IPR000917">
    <property type="entry name" value="Sulfatase_N"/>
</dbReference>
<name>A0A517YJC7_9BACT</name>
<keyword evidence="5" id="KW-1185">Reference proteome</keyword>
<accession>A0A517YJC7</accession>
<dbReference type="Proteomes" id="UP000315017">
    <property type="component" value="Chromosome"/>
</dbReference>
<dbReference type="PANTHER" id="PTHR42693">
    <property type="entry name" value="ARYLSULFATASE FAMILY MEMBER"/>
    <property type="match status" value="1"/>
</dbReference>
<dbReference type="EMBL" id="CP036274">
    <property type="protein sequence ID" value="QDU30331.1"/>
    <property type="molecule type" value="Genomic_DNA"/>
</dbReference>
<evidence type="ECO:0000259" key="3">
    <source>
        <dbReference type="Pfam" id="PF00884"/>
    </source>
</evidence>